<comment type="caution">
    <text evidence="1">The sequence shown here is derived from an EMBL/GenBank/DDBJ whole genome shotgun (WGS) entry which is preliminary data.</text>
</comment>
<name>A0A8H4RAE2_9HELO</name>
<gene>
    <name evidence="1" type="ORF">G7Y89_g11700</name>
</gene>
<reference evidence="1 2" key="1">
    <citation type="submission" date="2020-03" db="EMBL/GenBank/DDBJ databases">
        <title>Draft Genome Sequence of Cudoniella acicularis.</title>
        <authorList>
            <person name="Buettner E."/>
            <person name="Kellner H."/>
        </authorList>
    </citation>
    <scope>NUCLEOTIDE SEQUENCE [LARGE SCALE GENOMIC DNA]</scope>
    <source>
        <strain evidence="1 2">DSM 108380</strain>
    </source>
</reference>
<evidence type="ECO:0000313" key="2">
    <source>
        <dbReference type="Proteomes" id="UP000566819"/>
    </source>
</evidence>
<accession>A0A8H4RAE2</accession>
<keyword evidence="2" id="KW-1185">Reference proteome</keyword>
<sequence>MNELKNLTLEELLEPAEPNLPLPRIIQPGRALRDIGLPSYADEMSAKFKTGPFQLGACLFGIDAQQIWKPASPFGKRQYDLPRLVNIVASIPKKLVELMITGRLNEVHHDPKPENLFLIEDNKLDIESFGDHSRPVIYVMTHCTKRGVTPTGNEYLEALGIIQKYIEKPQNSDRWVMLDELAEEIDSILINERAWNGMCGMLYRDRWVKDSKGVRFLHPRRYMINEGQRQQIQQFITNLEKRLDKIPPEEMDKSTLWCLAYVGWTGRDDERKDEHYTHWGTATCVKFLIESVMAIKVTTPNRYFMWYVPLSPVMDPMDISVAEHAASLLCHSYTKFGGLNGTTGGGGDLIVKNRNKSKKVWNNGVEQAILQGVYVEAARGLEEEVSIRRAFKEETGEYSGQRNHQMTQGAMKEGLKDEKDIREGLEDAFETWKNGVKRWHKVADAKLGLELDILKLGELNLDFGGEDNEVSGV</sequence>
<dbReference type="AlphaFoldDB" id="A0A8H4RAE2"/>
<proteinExistence type="predicted"/>
<evidence type="ECO:0000313" key="1">
    <source>
        <dbReference type="EMBL" id="KAF4626465.1"/>
    </source>
</evidence>
<dbReference type="Proteomes" id="UP000566819">
    <property type="component" value="Unassembled WGS sequence"/>
</dbReference>
<protein>
    <submittedName>
        <fullName evidence="1">Uncharacterized protein</fullName>
    </submittedName>
</protein>
<organism evidence="1 2">
    <name type="scientific">Cudoniella acicularis</name>
    <dbReference type="NCBI Taxonomy" id="354080"/>
    <lineage>
        <taxon>Eukaryota</taxon>
        <taxon>Fungi</taxon>
        <taxon>Dikarya</taxon>
        <taxon>Ascomycota</taxon>
        <taxon>Pezizomycotina</taxon>
        <taxon>Leotiomycetes</taxon>
        <taxon>Helotiales</taxon>
        <taxon>Tricladiaceae</taxon>
        <taxon>Cudoniella</taxon>
    </lineage>
</organism>
<dbReference type="EMBL" id="JAAMPI010001147">
    <property type="protein sequence ID" value="KAF4626465.1"/>
    <property type="molecule type" value="Genomic_DNA"/>
</dbReference>